<dbReference type="PANTHER" id="PTHR11786">
    <property type="entry name" value="N-HYDROXYARYLAMINE O-ACETYLTRANSFERASE"/>
    <property type="match status" value="1"/>
</dbReference>
<geneLocation type="plasmid" evidence="4">
    <name>pEM01</name>
</geneLocation>
<dbReference type="PRINTS" id="PR01543">
    <property type="entry name" value="ANATRNSFRASE"/>
</dbReference>
<sequence length="266" mass="30265">MHAQSALQRFCDTFSFTPDMSANLPALQALQQFYVQHLPFENIDVLLGKPISIEPADVVEKLLIKRRGGYCFEHNTLFRLLLEAMGFNVSTHLARVVWGAAENAASPETHMVLLAELQGRHYLTDVGFGGVSLTRPLLLEPGEQHGFMLKQDDSGDWLLAANLNDKAHPMYRFHQRACEAVDIVVANHFVSTWPQSHFRHHLLMARIIDGVQVNMSDWRQTTHGETRREMHVQNFAEFCSQVKALFTDEQAISEAELEVIYRRVGQ</sequence>
<dbReference type="AlphaFoldDB" id="A0A0U5EEP3"/>
<dbReference type="Gene3D" id="2.40.128.150">
    <property type="entry name" value="Cysteine proteinases"/>
    <property type="match status" value="1"/>
</dbReference>
<evidence type="ECO:0000256" key="2">
    <source>
        <dbReference type="RuleBase" id="RU003452"/>
    </source>
</evidence>
<gene>
    <name evidence="3" type="ORF">EM595_p0380</name>
</gene>
<dbReference type="Gene3D" id="3.30.2140.10">
    <property type="entry name" value="Arylamine N-acetyltransferase"/>
    <property type="match status" value="1"/>
</dbReference>
<evidence type="ECO:0000256" key="1">
    <source>
        <dbReference type="ARBA" id="ARBA00006547"/>
    </source>
</evidence>
<protein>
    <submittedName>
        <fullName evidence="3">N-acetyltransferase</fullName>
    </submittedName>
</protein>
<evidence type="ECO:0000313" key="4">
    <source>
        <dbReference type="Proteomes" id="UP000059419"/>
    </source>
</evidence>
<evidence type="ECO:0000313" key="3">
    <source>
        <dbReference type="EMBL" id="CUU26077.1"/>
    </source>
</evidence>
<comment type="similarity">
    <text evidence="1 2">Belongs to the arylamine N-acetyltransferase family.</text>
</comment>
<dbReference type="RefSeq" id="WP_067436540.1">
    <property type="nucleotide sequence ID" value="NZ_LN907828.1"/>
</dbReference>
<organism evidence="3 4">
    <name type="scientific">Duffyella gerundensis</name>
    <dbReference type="NCBI Taxonomy" id="1619313"/>
    <lineage>
        <taxon>Bacteria</taxon>
        <taxon>Pseudomonadati</taxon>
        <taxon>Pseudomonadota</taxon>
        <taxon>Gammaproteobacteria</taxon>
        <taxon>Enterobacterales</taxon>
        <taxon>Erwiniaceae</taxon>
        <taxon>Duffyella</taxon>
    </lineage>
</organism>
<dbReference type="OrthoDB" id="7181050at2"/>
<dbReference type="PANTHER" id="PTHR11786:SF0">
    <property type="entry name" value="ARYLAMINE N-ACETYLTRANSFERASE 4-RELATED"/>
    <property type="match status" value="1"/>
</dbReference>
<dbReference type="GO" id="GO:0016407">
    <property type="term" value="F:acetyltransferase activity"/>
    <property type="evidence" value="ECO:0007669"/>
    <property type="project" value="InterPro"/>
</dbReference>
<keyword evidence="4" id="KW-1185">Reference proteome</keyword>
<dbReference type="KEGG" id="ege:EM595_p0380"/>
<dbReference type="SUPFAM" id="SSF54001">
    <property type="entry name" value="Cysteine proteinases"/>
    <property type="match status" value="1"/>
</dbReference>
<dbReference type="EMBL" id="LN907828">
    <property type="protein sequence ID" value="CUU26077.1"/>
    <property type="molecule type" value="Genomic_DNA"/>
</dbReference>
<proteinExistence type="inferred from homology"/>
<dbReference type="PATRIC" id="fig|1619313.3.peg.3998"/>
<dbReference type="InterPro" id="IPR038765">
    <property type="entry name" value="Papain-like_cys_pep_sf"/>
</dbReference>
<dbReference type="Proteomes" id="UP000059419">
    <property type="component" value="Plasmid pEM01"/>
</dbReference>
<dbReference type="InterPro" id="IPR001447">
    <property type="entry name" value="Arylamine_N-AcTrfase"/>
</dbReference>
<keyword evidence="3" id="KW-0808">Transferase</keyword>
<reference evidence="4" key="1">
    <citation type="submission" date="2015-11" db="EMBL/GenBank/DDBJ databases">
        <authorList>
            <person name="Blom J."/>
        </authorList>
    </citation>
    <scope>NUCLEOTIDE SEQUENCE [LARGE SCALE GENOMIC DNA]</scope>
    <source>
        <plasmid evidence="4">pEM01</plasmid>
    </source>
</reference>
<accession>A0A0U5EEP3</accession>
<name>A0A0U5EEP3_9GAMM</name>
<dbReference type="Pfam" id="PF00797">
    <property type="entry name" value="Acetyltransf_2"/>
    <property type="match status" value="1"/>
</dbReference>